<feature type="compositionally biased region" description="Polar residues" evidence="5">
    <location>
        <begin position="601"/>
        <end position="619"/>
    </location>
</feature>
<feature type="domain" description="Peptidase S49" evidence="6">
    <location>
        <begin position="418"/>
        <end position="545"/>
    </location>
</feature>
<feature type="region of interest" description="Disordered" evidence="5">
    <location>
        <begin position="1"/>
        <end position="33"/>
    </location>
</feature>
<evidence type="ECO:0000259" key="6">
    <source>
        <dbReference type="Pfam" id="PF01343"/>
    </source>
</evidence>
<feature type="compositionally biased region" description="Pro residues" evidence="5">
    <location>
        <begin position="8"/>
        <end position="17"/>
    </location>
</feature>
<proteinExistence type="inferred from homology"/>
<keyword evidence="3" id="KW-0378">Hydrolase</keyword>
<keyword evidence="4" id="KW-0720">Serine protease</keyword>
<dbReference type="Gene3D" id="3.90.226.10">
    <property type="entry name" value="2-enoyl-CoA Hydratase, Chain A, domain 1"/>
    <property type="match status" value="2"/>
</dbReference>
<name>A0A0D6EM20_SPOSA</name>
<dbReference type="CDD" id="cd07023">
    <property type="entry name" value="S49_Sppa_N_C"/>
    <property type="match status" value="1"/>
</dbReference>
<dbReference type="SUPFAM" id="SSF52096">
    <property type="entry name" value="ClpP/crotonase"/>
    <property type="match status" value="2"/>
</dbReference>
<protein>
    <submittedName>
        <fullName evidence="7">SPOSA6832_02629-mRNA-1:cds</fullName>
    </submittedName>
</protein>
<gene>
    <name evidence="7" type="primary">SPOSA6832_02629</name>
</gene>
<feature type="domain" description="Peptidase S49" evidence="6">
    <location>
        <begin position="166"/>
        <end position="316"/>
    </location>
</feature>
<evidence type="ECO:0000313" key="8">
    <source>
        <dbReference type="Proteomes" id="UP000243876"/>
    </source>
</evidence>
<evidence type="ECO:0000256" key="1">
    <source>
        <dbReference type="ARBA" id="ARBA00008683"/>
    </source>
</evidence>
<dbReference type="PANTHER" id="PTHR33209:SF1">
    <property type="entry name" value="PEPTIDASE S49 DOMAIN-CONTAINING PROTEIN"/>
    <property type="match status" value="1"/>
</dbReference>
<organism evidence="7 8">
    <name type="scientific">Sporidiobolus salmonicolor</name>
    <name type="common">Yeast-like fungus</name>
    <name type="synonym">Sporobolomyces salmonicolor</name>
    <dbReference type="NCBI Taxonomy" id="5005"/>
    <lineage>
        <taxon>Eukaryota</taxon>
        <taxon>Fungi</taxon>
        <taxon>Dikarya</taxon>
        <taxon>Basidiomycota</taxon>
        <taxon>Pucciniomycotina</taxon>
        <taxon>Microbotryomycetes</taxon>
        <taxon>Sporidiobolales</taxon>
        <taxon>Sporidiobolaceae</taxon>
        <taxon>Sporobolomyces</taxon>
    </lineage>
</organism>
<keyword evidence="2" id="KW-0645">Protease</keyword>
<evidence type="ECO:0000256" key="5">
    <source>
        <dbReference type="SAM" id="MobiDB-lite"/>
    </source>
</evidence>
<dbReference type="PANTHER" id="PTHR33209">
    <property type="entry name" value="PROTEASE 4"/>
    <property type="match status" value="1"/>
</dbReference>
<dbReference type="AlphaFoldDB" id="A0A0D6EM20"/>
<dbReference type="GO" id="GO:0008236">
    <property type="term" value="F:serine-type peptidase activity"/>
    <property type="evidence" value="ECO:0007669"/>
    <property type="project" value="UniProtKB-KW"/>
</dbReference>
<comment type="similarity">
    <text evidence="1">Belongs to the peptidase S49 family.</text>
</comment>
<dbReference type="InterPro" id="IPR002142">
    <property type="entry name" value="Peptidase_S49"/>
</dbReference>
<dbReference type="EMBL" id="CENE01000010">
    <property type="protein sequence ID" value="CEQ40976.1"/>
    <property type="molecule type" value="Genomic_DNA"/>
</dbReference>
<evidence type="ECO:0000256" key="2">
    <source>
        <dbReference type="ARBA" id="ARBA00022670"/>
    </source>
</evidence>
<dbReference type="GO" id="GO:0006508">
    <property type="term" value="P:proteolysis"/>
    <property type="evidence" value="ECO:0007669"/>
    <property type="project" value="UniProtKB-KW"/>
</dbReference>
<evidence type="ECO:0000256" key="4">
    <source>
        <dbReference type="ARBA" id="ARBA00022825"/>
    </source>
</evidence>
<reference evidence="8" key="1">
    <citation type="submission" date="2015-02" db="EMBL/GenBank/DDBJ databases">
        <authorList>
            <person name="Gon?alves P."/>
        </authorList>
    </citation>
    <scope>NUCLEOTIDE SEQUENCE [LARGE SCALE GENOMIC DNA]</scope>
</reference>
<dbReference type="InterPro" id="IPR047272">
    <property type="entry name" value="S49_SppA_C"/>
</dbReference>
<feature type="compositionally biased region" description="Low complexity" evidence="5">
    <location>
        <begin position="632"/>
        <end position="653"/>
    </location>
</feature>
<dbReference type="OrthoDB" id="45421at2759"/>
<accession>A0A0D6EM20</accession>
<dbReference type="Proteomes" id="UP000243876">
    <property type="component" value="Unassembled WGS sequence"/>
</dbReference>
<dbReference type="InterPro" id="IPR029045">
    <property type="entry name" value="ClpP/crotonase-like_dom_sf"/>
</dbReference>
<evidence type="ECO:0000313" key="7">
    <source>
        <dbReference type="EMBL" id="CEQ40976.1"/>
    </source>
</evidence>
<keyword evidence="8" id="KW-1185">Reference proteome</keyword>
<feature type="compositionally biased region" description="Polar residues" evidence="5">
    <location>
        <begin position="654"/>
        <end position="688"/>
    </location>
</feature>
<dbReference type="Pfam" id="PF01343">
    <property type="entry name" value="Peptidase_S49"/>
    <property type="match status" value="2"/>
</dbReference>
<evidence type="ECO:0000256" key="3">
    <source>
        <dbReference type="ARBA" id="ARBA00022801"/>
    </source>
</evidence>
<sequence>MADSGPSVQPPPPPRPATPGVGPTPETTRAASLSARIGRSRPFRFAGAAWRWKGVILTGTALTYATYLYWKIYDGLNYLLSSSQGGSPEEPPRIMTLFDVVRTIKFIEGDDRIRGIIADFSSTSVPSVPSYNLGLAQLEEIQDAMLELRRVKQEKFGAGGDDGWRTVAWTDTFTGQGQFLLASTFDEIYSQPTGEVPLVGMGESWLPFSFRSTTPFFGRLARWLGIDIHAEARNEYKSFYIDDRFTDPQRENHHQLITDLNDNLLTYIARNRFPHLAGAAGLEHVKALSQVGPFTADQAVQNGLLTGTCYRQDIVDSVLDPEFGGKEERRLMGFYHYAKLMEKAVEKYLNDAIEVGVVYLMGTIGDPGEFGTAAVVRGLKEAGEDDTIGAVVLRIDSGGGGVVDSDTIWGAVRDLRERTGKTVVASFGNASASGGYLVSTHTDAILAAPSTVTGSIGVASLRPTFLQSFFDRFHITLESFFTGSRAQDPTHPLSPAELERHAHAVDTMYDDFKRRVCEGRGIDPGVIEGIAGGRVMTGLRAFELNAPEELIRQIKGLEVEAPTAEGEKKEGGEEKATVVEAAAKVAPASSPLEKNEGGTADESTLTASTPAVTPESKSVIQLAEDQETSPFAPTEPSTDTSPSPAAPIASSPAQTDSANPSSPEFNAQQALATSTPEEQSAPTASSPSKAVGANNGAAGLYDYTPGPYGRGLIDGLGGLRDAAIYACQLFIANGVAGYKEEHPGVTDSDAIAALLPDAKFVQGGDDGELALQVDVRLKRFPVQKSFWQSVAEASRRGDSMSDSLSIAALPSLAALQAALSRWFFAAMAERVAAEFVDGEVASLGLNGGPRMPGLGQHGAKGKGWWSERVRWEWDGTRGWTTR</sequence>
<feature type="region of interest" description="Disordered" evidence="5">
    <location>
        <begin position="583"/>
        <end position="693"/>
    </location>
</feature>